<proteinExistence type="predicted"/>
<gene>
    <name evidence="1" type="ORF">DAEQUDRAFT_170694</name>
</gene>
<evidence type="ECO:0000313" key="2">
    <source>
        <dbReference type="Proteomes" id="UP000076727"/>
    </source>
</evidence>
<evidence type="ECO:0000313" key="1">
    <source>
        <dbReference type="EMBL" id="KZT70863.1"/>
    </source>
</evidence>
<reference evidence="1 2" key="1">
    <citation type="journal article" date="2016" name="Mol. Biol. Evol.">
        <title>Comparative Genomics of Early-Diverging Mushroom-Forming Fungi Provides Insights into the Origins of Lignocellulose Decay Capabilities.</title>
        <authorList>
            <person name="Nagy L.G."/>
            <person name="Riley R."/>
            <person name="Tritt A."/>
            <person name="Adam C."/>
            <person name="Daum C."/>
            <person name="Floudas D."/>
            <person name="Sun H."/>
            <person name="Yadav J.S."/>
            <person name="Pangilinan J."/>
            <person name="Larsson K.H."/>
            <person name="Matsuura K."/>
            <person name="Barry K."/>
            <person name="Labutti K."/>
            <person name="Kuo R."/>
            <person name="Ohm R.A."/>
            <person name="Bhattacharya S.S."/>
            <person name="Shirouzu T."/>
            <person name="Yoshinaga Y."/>
            <person name="Martin F.M."/>
            <person name="Grigoriev I.V."/>
            <person name="Hibbett D.S."/>
        </authorList>
    </citation>
    <scope>NUCLEOTIDE SEQUENCE [LARGE SCALE GENOMIC DNA]</scope>
    <source>
        <strain evidence="1 2">L-15889</strain>
    </source>
</reference>
<name>A0A165RK89_9APHY</name>
<dbReference type="Proteomes" id="UP000076727">
    <property type="component" value="Unassembled WGS sequence"/>
</dbReference>
<sequence>MPYTFACTVGHLPFSRTFWRDMYRRTQRVIAADVDSDHRCSTQVLSGDSVFHWVELSPAARTSFHHSLIMSMDSGEGHPVIHRFHQKAVVPRASEVMPRSAGNGELGVVHDMHIARGSNEAHTTLSSSSTMQYR</sequence>
<dbReference type="EMBL" id="KV429049">
    <property type="protein sequence ID" value="KZT70863.1"/>
    <property type="molecule type" value="Genomic_DNA"/>
</dbReference>
<organism evidence="1 2">
    <name type="scientific">Daedalea quercina L-15889</name>
    <dbReference type="NCBI Taxonomy" id="1314783"/>
    <lineage>
        <taxon>Eukaryota</taxon>
        <taxon>Fungi</taxon>
        <taxon>Dikarya</taxon>
        <taxon>Basidiomycota</taxon>
        <taxon>Agaricomycotina</taxon>
        <taxon>Agaricomycetes</taxon>
        <taxon>Polyporales</taxon>
        <taxon>Fomitopsis</taxon>
    </lineage>
</organism>
<dbReference type="AlphaFoldDB" id="A0A165RK89"/>
<keyword evidence="2" id="KW-1185">Reference proteome</keyword>
<accession>A0A165RK89</accession>
<protein>
    <submittedName>
        <fullName evidence="1">Uncharacterized protein</fullName>
    </submittedName>
</protein>